<dbReference type="InterPro" id="IPR036163">
    <property type="entry name" value="HMA_dom_sf"/>
</dbReference>
<dbReference type="InterPro" id="IPR009057">
    <property type="entry name" value="Homeodomain-like_sf"/>
</dbReference>
<dbReference type="InterPro" id="IPR018062">
    <property type="entry name" value="HTH_AraC-typ_CS"/>
</dbReference>
<dbReference type="RefSeq" id="WP_252586568.1">
    <property type="nucleotide sequence ID" value="NZ_JAMWYS010000024.1"/>
</dbReference>
<keyword evidence="6" id="KW-1185">Reference proteome</keyword>
<evidence type="ECO:0000256" key="3">
    <source>
        <dbReference type="ARBA" id="ARBA00023163"/>
    </source>
</evidence>
<dbReference type="Gene3D" id="1.10.10.60">
    <property type="entry name" value="Homeodomain-like"/>
    <property type="match status" value="1"/>
</dbReference>
<proteinExistence type="predicted"/>
<evidence type="ECO:0000256" key="2">
    <source>
        <dbReference type="ARBA" id="ARBA00023125"/>
    </source>
</evidence>
<keyword evidence="1" id="KW-0805">Transcription regulation</keyword>
<dbReference type="Pfam" id="PF12833">
    <property type="entry name" value="HTH_18"/>
    <property type="match status" value="1"/>
</dbReference>
<evidence type="ECO:0000259" key="4">
    <source>
        <dbReference type="PROSITE" id="PS01124"/>
    </source>
</evidence>
<accession>A0A9X2F1B7</accession>
<dbReference type="InterPro" id="IPR020449">
    <property type="entry name" value="Tscrpt_reg_AraC-type_HTH"/>
</dbReference>
<dbReference type="SUPFAM" id="SSF46689">
    <property type="entry name" value="Homeodomain-like"/>
    <property type="match status" value="1"/>
</dbReference>
<dbReference type="EMBL" id="JAMWYS010000024">
    <property type="protein sequence ID" value="MCO4292279.1"/>
    <property type="molecule type" value="Genomic_DNA"/>
</dbReference>
<dbReference type="GO" id="GO:0043565">
    <property type="term" value="F:sequence-specific DNA binding"/>
    <property type="evidence" value="ECO:0007669"/>
    <property type="project" value="InterPro"/>
</dbReference>
<keyword evidence="2" id="KW-0238">DNA-binding</keyword>
<dbReference type="AlphaFoldDB" id="A0A9X2F1B7"/>
<reference evidence="5" key="1">
    <citation type="submission" date="2022-06" db="EMBL/GenBank/DDBJ databases">
        <title>Solitalea sp. MAHUQ-68 isolated from rhizospheric soil.</title>
        <authorList>
            <person name="Huq M.A."/>
        </authorList>
    </citation>
    <scope>NUCLEOTIDE SEQUENCE</scope>
    <source>
        <strain evidence="5">MAHUQ-68</strain>
    </source>
</reference>
<dbReference type="SUPFAM" id="SSF55008">
    <property type="entry name" value="HMA, heavy metal-associated domain"/>
    <property type="match status" value="1"/>
</dbReference>
<dbReference type="PRINTS" id="PR00032">
    <property type="entry name" value="HTHARAC"/>
</dbReference>
<keyword evidence="3" id="KW-0804">Transcription</keyword>
<dbReference type="PANTHER" id="PTHR43280:SF2">
    <property type="entry name" value="HTH-TYPE TRANSCRIPTIONAL REGULATOR EXSA"/>
    <property type="match status" value="1"/>
</dbReference>
<dbReference type="InterPro" id="IPR018060">
    <property type="entry name" value="HTH_AraC"/>
</dbReference>
<protein>
    <submittedName>
        <fullName evidence="5">Helix-turn-helix domain-containing protein</fullName>
    </submittedName>
</protein>
<dbReference type="GO" id="GO:0046872">
    <property type="term" value="F:metal ion binding"/>
    <property type="evidence" value="ECO:0007669"/>
    <property type="project" value="InterPro"/>
</dbReference>
<dbReference type="PROSITE" id="PS01124">
    <property type="entry name" value="HTH_ARAC_FAMILY_2"/>
    <property type="match status" value="1"/>
</dbReference>
<dbReference type="Proteomes" id="UP001155182">
    <property type="component" value="Unassembled WGS sequence"/>
</dbReference>
<dbReference type="PANTHER" id="PTHR43280">
    <property type="entry name" value="ARAC-FAMILY TRANSCRIPTIONAL REGULATOR"/>
    <property type="match status" value="1"/>
</dbReference>
<sequence length="191" mass="21775">MLLQIKNMVCNRCIKVVKDELEKIGQTVNSIKLGEVELEGTLSNHQLERVKSVLEDNGFELLEDKQSKLIELTKNLIIELVHSKDPIKLHINLSDHLSAFLNVDYSYLSNLFSSFEGITIEKYLILQRIEKAKELIFYDELTLSEIAYQLGYSSVAHLSSQFKKTTGLTPSEFKKLRDSSRKALDKVGGQQ</sequence>
<feature type="domain" description="HTH araC/xylS-type" evidence="4">
    <location>
        <begin position="95"/>
        <end position="176"/>
    </location>
</feature>
<evidence type="ECO:0000313" key="6">
    <source>
        <dbReference type="Proteomes" id="UP001155182"/>
    </source>
</evidence>
<dbReference type="GO" id="GO:0003700">
    <property type="term" value="F:DNA-binding transcription factor activity"/>
    <property type="evidence" value="ECO:0007669"/>
    <property type="project" value="InterPro"/>
</dbReference>
<evidence type="ECO:0000313" key="5">
    <source>
        <dbReference type="EMBL" id="MCO4292279.1"/>
    </source>
</evidence>
<dbReference type="SMART" id="SM00342">
    <property type="entry name" value="HTH_ARAC"/>
    <property type="match status" value="1"/>
</dbReference>
<gene>
    <name evidence="5" type="ORF">NF867_05320</name>
</gene>
<organism evidence="5 6">
    <name type="scientific">Solitalea agri</name>
    <dbReference type="NCBI Taxonomy" id="2953739"/>
    <lineage>
        <taxon>Bacteria</taxon>
        <taxon>Pseudomonadati</taxon>
        <taxon>Bacteroidota</taxon>
        <taxon>Sphingobacteriia</taxon>
        <taxon>Sphingobacteriales</taxon>
        <taxon>Sphingobacteriaceae</taxon>
        <taxon>Solitalea</taxon>
    </lineage>
</organism>
<dbReference type="PROSITE" id="PS00041">
    <property type="entry name" value="HTH_ARAC_FAMILY_1"/>
    <property type="match status" value="1"/>
</dbReference>
<name>A0A9X2F1B7_9SPHI</name>
<comment type="caution">
    <text evidence="5">The sequence shown here is derived from an EMBL/GenBank/DDBJ whole genome shotgun (WGS) entry which is preliminary data.</text>
</comment>
<evidence type="ECO:0000256" key="1">
    <source>
        <dbReference type="ARBA" id="ARBA00023015"/>
    </source>
</evidence>
<dbReference type="Gene3D" id="3.30.70.100">
    <property type="match status" value="1"/>
</dbReference>